<evidence type="ECO:0000256" key="5">
    <source>
        <dbReference type="ARBA" id="ARBA00022944"/>
    </source>
</evidence>
<dbReference type="EMBL" id="JAUHTR010000014">
    <property type="protein sequence ID" value="MDN4526724.1"/>
    <property type="molecule type" value="Genomic_DNA"/>
</dbReference>
<accession>A0ABT8I118</accession>
<reference evidence="7" key="1">
    <citation type="submission" date="2023-07" db="EMBL/GenBank/DDBJ databases">
        <title>Fictibacillus sp. isolated from freshwater pond.</title>
        <authorList>
            <person name="Kirdat K."/>
            <person name="Bhat A."/>
            <person name="Mourya A."/>
            <person name="Yadav A."/>
        </authorList>
    </citation>
    <scope>NUCLEOTIDE SEQUENCE</scope>
    <source>
        <strain evidence="7">NE201</strain>
    </source>
</reference>
<name>A0ABT8I118_9BACL</name>
<gene>
    <name evidence="7" type="ORF">QYB97_19745</name>
</gene>
<evidence type="ECO:0000256" key="6">
    <source>
        <dbReference type="ARBA" id="ARBA00023136"/>
    </source>
</evidence>
<protein>
    <submittedName>
        <fullName evidence="7">CDP-glycerol glycerophosphotransferase family protein</fullName>
    </submittedName>
</protein>
<comment type="similarity">
    <text evidence="2">Belongs to the CDP-glycerol glycerophosphotransferase family.</text>
</comment>
<evidence type="ECO:0000256" key="1">
    <source>
        <dbReference type="ARBA" id="ARBA00004202"/>
    </source>
</evidence>
<dbReference type="Gene3D" id="3.40.50.11820">
    <property type="match status" value="1"/>
</dbReference>
<dbReference type="InterPro" id="IPR043149">
    <property type="entry name" value="TagF_N"/>
</dbReference>
<keyword evidence="5" id="KW-0777">Teichoic acid biosynthesis</keyword>
<dbReference type="InterPro" id="IPR051612">
    <property type="entry name" value="Teichoic_Acid_Biosynth"/>
</dbReference>
<comment type="caution">
    <text evidence="7">The sequence shown here is derived from an EMBL/GenBank/DDBJ whole genome shotgun (WGS) entry which is preliminary data.</text>
</comment>
<evidence type="ECO:0000256" key="3">
    <source>
        <dbReference type="ARBA" id="ARBA00022475"/>
    </source>
</evidence>
<dbReference type="PANTHER" id="PTHR37316">
    <property type="entry name" value="TEICHOIC ACID GLYCEROL-PHOSPHATE PRIMASE"/>
    <property type="match status" value="1"/>
</dbReference>
<dbReference type="InterPro" id="IPR007554">
    <property type="entry name" value="Glycerophosphate_synth"/>
</dbReference>
<dbReference type="InterPro" id="IPR043148">
    <property type="entry name" value="TagF_C"/>
</dbReference>
<evidence type="ECO:0000256" key="2">
    <source>
        <dbReference type="ARBA" id="ARBA00010488"/>
    </source>
</evidence>
<dbReference type="PANTHER" id="PTHR37316:SF3">
    <property type="entry name" value="TEICHOIC ACID GLYCEROL-PHOSPHATE TRANSFERASE"/>
    <property type="match status" value="1"/>
</dbReference>
<comment type="subcellular location">
    <subcellularLocation>
        <location evidence="1">Cell membrane</location>
        <topology evidence="1">Peripheral membrane protein</topology>
    </subcellularLocation>
</comment>
<dbReference type="RefSeq" id="WP_301167746.1">
    <property type="nucleotide sequence ID" value="NZ_JAUHTR010000014.1"/>
</dbReference>
<dbReference type="Pfam" id="PF04464">
    <property type="entry name" value="Glyphos_transf"/>
    <property type="match status" value="1"/>
</dbReference>
<keyword evidence="4" id="KW-0808">Transferase</keyword>
<keyword evidence="6" id="KW-0472">Membrane</keyword>
<proteinExistence type="inferred from homology"/>
<sequence>MQIVALFKKYVALLFIHLFNFLPIQNNKIFCFSYYGSQYGCNPKYITEYIRAHYPDGYFDIVWAFNNPKSKQQLTGFRKVNTMSLRCFYELCTSKVIITNYRTTDLFVKRKEQYYVQTWHSSLRLKQIEMDAIDSLPDQYIQMAQRDSEKCDLLLSGCESSSFIFKRSFWYEGAMFEHGTPRNDVFFNSSLMIKDSIKKTIGIPVDARIVLYAPTFRKNNDIEIYHLPFDTILKSLKERFGGNWVCLVKLHPHLMGESNKLHFSSNVKDVTYYDDIQELLAASDVLISDYSSLLFDFSITSRPCFQYIPDVESYIKNDRKLYFDIQQLPFLKAKTHPELLEKIDSYKKEEYERSLAEFLSKIGTFENGNACKKLVDHLHKICFEQKGSSYHEAV</sequence>
<dbReference type="SUPFAM" id="SSF53756">
    <property type="entry name" value="UDP-Glycosyltransferase/glycogen phosphorylase"/>
    <property type="match status" value="1"/>
</dbReference>
<dbReference type="Proteomes" id="UP001172721">
    <property type="component" value="Unassembled WGS sequence"/>
</dbReference>
<dbReference type="Gene3D" id="3.40.50.12580">
    <property type="match status" value="1"/>
</dbReference>
<evidence type="ECO:0000313" key="7">
    <source>
        <dbReference type="EMBL" id="MDN4526724.1"/>
    </source>
</evidence>
<keyword evidence="3" id="KW-1003">Cell membrane</keyword>
<evidence type="ECO:0000256" key="4">
    <source>
        <dbReference type="ARBA" id="ARBA00022679"/>
    </source>
</evidence>
<keyword evidence="8" id="KW-1185">Reference proteome</keyword>
<organism evidence="7 8">
    <name type="scientific">Fictibacillus fluitans</name>
    <dbReference type="NCBI Taxonomy" id="3058422"/>
    <lineage>
        <taxon>Bacteria</taxon>
        <taxon>Bacillati</taxon>
        <taxon>Bacillota</taxon>
        <taxon>Bacilli</taxon>
        <taxon>Bacillales</taxon>
        <taxon>Fictibacillaceae</taxon>
        <taxon>Fictibacillus</taxon>
    </lineage>
</organism>
<evidence type="ECO:0000313" key="8">
    <source>
        <dbReference type="Proteomes" id="UP001172721"/>
    </source>
</evidence>